<feature type="region of interest" description="Disordered" evidence="1">
    <location>
        <begin position="180"/>
        <end position="199"/>
    </location>
</feature>
<dbReference type="AlphaFoldDB" id="A0A149UJL0"/>
<feature type="compositionally biased region" description="Polar residues" evidence="1">
    <location>
        <begin position="184"/>
        <end position="193"/>
    </location>
</feature>
<evidence type="ECO:0000313" key="3">
    <source>
        <dbReference type="Proteomes" id="UP000075377"/>
    </source>
</evidence>
<organism evidence="2 3">
    <name type="scientific">Acetobacter malorum</name>
    <dbReference type="NCBI Taxonomy" id="178901"/>
    <lineage>
        <taxon>Bacteria</taxon>
        <taxon>Pseudomonadati</taxon>
        <taxon>Pseudomonadota</taxon>
        <taxon>Alphaproteobacteria</taxon>
        <taxon>Acetobacterales</taxon>
        <taxon>Acetobacteraceae</taxon>
        <taxon>Acetobacter</taxon>
    </lineage>
</organism>
<comment type="caution">
    <text evidence="2">The sequence shown here is derived from an EMBL/GenBank/DDBJ whole genome shotgun (WGS) entry which is preliminary data.</text>
</comment>
<dbReference type="Proteomes" id="UP000075377">
    <property type="component" value="Unassembled WGS sequence"/>
</dbReference>
<evidence type="ECO:0000256" key="1">
    <source>
        <dbReference type="SAM" id="MobiDB-lite"/>
    </source>
</evidence>
<proteinExistence type="predicted"/>
<gene>
    <name evidence="2" type="ORF">AD951_12515</name>
</gene>
<evidence type="ECO:0000313" key="2">
    <source>
        <dbReference type="EMBL" id="KXV68141.1"/>
    </source>
</evidence>
<dbReference type="PATRIC" id="fig|178901.14.peg.1445"/>
<accession>A0A149UJL0</accession>
<name>A0A149UJL0_9PROT</name>
<protein>
    <submittedName>
        <fullName evidence="2">Uncharacterized protein</fullName>
    </submittedName>
</protein>
<dbReference type="RefSeq" id="WP_061502263.1">
    <property type="nucleotide sequence ID" value="NZ_LHZX01000312.1"/>
</dbReference>
<reference evidence="2 3" key="1">
    <citation type="submission" date="2015-06" db="EMBL/GenBank/DDBJ databases">
        <title>Improved classification and identification of acetic acid bacteria using matrix-assisted laser desorption/ionization time-of-flight mass spectrometry; Gluconobacter nephelii and Gluconobacter uchimurae are later heterotypic synonyms of Gluconobacter japonicus and Gluconobacter oxydans, respectively.</title>
        <authorList>
            <person name="Li L."/>
            <person name="Cleenwerck I."/>
            <person name="De Vuyst L."/>
            <person name="Vandamme P."/>
        </authorList>
    </citation>
    <scope>NUCLEOTIDE SEQUENCE [LARGE SCALE GENOMIC DNA]</scope>
    <source>
        <strain evidence="2 3">LMG 1699</strain>
    </source>
</reference>
<sequence length="199" mass="21089">MKTHNATSTPAAPACQPDAVRIEEARMEAVNILLGLSSDDARDEGSIFSRAADKLSFWLAGRALRAEFKRRLWAALSASYGCDISDIDLIIARAGMLEQYIVTGSVSALSQFCRTDEVQQSLSGSLSKSPEKPATASAEGLTVFARDEEEASFHPEIGHFQTMESSLLEVVEGTTMDVAGGGSNATACTSRPPNTDGAA</sequence>
<dbReference type="EMBL" id="LHZX01000312">
    <property type="protein sequence ID" value="KXV68141.1"/>
    <property type="molecule type" value="Genomic_DNA"/>
</dbReference>